<accession>A0ACB6ZW43</accession>
<comment type="caution">
    <text evidence="1">The sequence shown here is derived from an EMBL/GenBank/DDBJ whole genome shotgun (WGS) entry which is preliminary data.</text>
</comment>
<name>A0ACB6ZW43_THEGA</name>
<organism evidence="1 2">
    <name type="scientific">Thelephora ganbajun</name>
    <name type="common">Ganba fungus</name>
    <dbReference type="NCBI Taxonomy" id="370292"/>
    <lineage>
        <taxon>Eukaryota</taxon>
        <taxon>Fungi</taxon>
        <taxon>Dikarya</taxon>
        <taxon>Basidiomycota</taxon>
        <taxon>Agaricomycotina</taxon>
        <taxon>Agaricomycetes</taxon>
        <taxon>Thelephorales</taxon>
        <taxon>Thelephoraceae</taxon>
        <taxon>Thelephora</taxon>
    </lineage>
</organism>
<sequence length="164" mass="17148">MLSPELGSVKHGLTFDAGLREAVEEGFLVVEEGLVVPTLEGGLEPALREAGLEDAPSTAFEVGFAFEAGLITLDAGLVALEVGLVAFEAGLVALEAGLVFWEATLFLLLIRLGLLGAWFGWGLFRGGLGLSSWLLLDASRAAKGYIGVGGGGSGFRFSNHDNRR</sequence>
<dbReference type="Proteomes" id="UP000886501">
    <property type="component" value="Unassembled WGS sequence"/>
</dbReference>
<protein>
    <submittedName>
        <fullName evidence="1">Uncharacterized protein</fullName>
    </submittedName>
</protein>
<keyword evidence="2" id="KW-1185">Reference proteome</keyword>
<reference evidence="1" key="1">
    <citation type="submission" date="2019-10" db="EMBL/GenBank/DDBJ databases">
        <authorList>
            <consortium name="DOE Joint Genome Institute"/>
            <person name="Kuo A."/>
            <person name="Miyauchi S."/>
            <person name="Kiss E."/>
            <person name="Drula E."/>
            <person name="Kohler A."/>
            <person name="Sanchez-Garcia M."/>
            <person name="Andreopoulos B."/>
            <person name="Barry K.W."/>
            <person name="Bonito G."/>
            <person name="Buee M."/>
            <person name="Carver A."/>
            <person name="Chen C."/>
            <person name="Cichocki N."/>
            <person name="Clum A."/>
            <person name="Culley D."/>
            <person name="Crous P.W."/>
            <person name="Fauchery L."/>
            <person name="Girlanda M."/>
            <person name="Hayes R."/>
            <person name="Keri Z."/>
            <person name="Labutti K."/>
            <person name="Lipzen A."/>
            <person name="Lombard V."/>
            <person name="Magnuson J."/>
            <person name="Maillard F."/>
            <person name="Morin E."/>
            <person name="Murat C."/>
            <person name="Nolan M."/>
            <person name="Ohm R."/>
            <person name="Pangilinan J."/>
            <person name="Pereira M."/>
            <person name="Perotto S."/>
            <person name="Peter M."/>
            <person name="Riley R."/>
            <person name="Sitrit Y."/>
            <person name="Stielow B."/>
            <person name="Szollosi G."/>
            <person name="Zifcakova L."/>
            <person name="Stursova M."/>
            <person name="Spatafora J.W."/>
            <person name="Tedersoo L."/>
            <person name="Vaario L.-M."/>
            <person name="Yamada A."/>
            <person name="Yan M."/>
            <person name="Wang P."/>
            <person name="Xu J."/>
            <person name="Bruns T."/>
            <person name="Baldrian P."/>
            <person name="Vilgalys R."/>
            <person name="Henrissat B."/>
            <person name="Grigoriev I.V."/>
            <person name="Hibbett D."/>
            <person name="Nagy L.G."/>
            <person name="Martin F.M."/>
        </authorList>
    </citation>
    <scope>NUCLEOTIDE SEQUENCE</scope>
    <source>
        <strain evidence="1">P2</strain>
    </source>
</reference>
<gene>
    <name evidence="1" type="ORF">BDM02DRAFT_1632784</name>
</gene>
<proteinExistence type="predicted"/>
<evidence type="ECO:0000313" key="2">
    <source>
        <dbReference type="Proteomes" id="UP000886501"/>
    </source>
</evidence>
<dbReference type="EMBL" id="MU117963">
    <property type="protein sequence ID" value="KAF9653666.1"/>
    <property type="molecule type" value="Genomic_DNA"/>
</dbReference>
<evidence type="ECO:0000313" key="1">
    <source>
        <dbReference type="EMBL" id="KAF9653666.1"/>
    </source>
</evidence>
<reference evidence="1" key="2">
    <citation type="journal article" date="2020" name="Nat. Commun.">
        <title>Large-scale genome sequencing of mycorrhizal fungi provides insights into the early evolution of symbiotic traits.</title>
        <authorList>
            <person name="Miyauchi S."/>
            <person name="Kiss E."/>
            <person name="Kuo A."/>
            <person name="Drula E."/>
            <person name="Kohler A."/>
            <person name="Sanchez-Garcia M."/>
            <person name="Morin E."/>
            <person name="Andreopoulos B."/>
            <person name="Barry K.W."/>
            <person name="Bonito G."/>
            <person name="Buee M."/>
            <person name="Carver A."/>
            <person name="Chen C."/>
            <person name="Cichocki N."/>
            <person name="Clum A."/>
            <person name="Culley D."/>
            <person name="Crous P.W."/>
            <person name="Fauchery L."/>
            <person name="Girlanda M."/>
            <person name="Hayes R.D."/>
            <person name="Keri Z."/>
            <person name="LaButti K."/>
            <person name="Lipzen A."/>
            <person name="Lombard V."/>
            <person name="Magnuson J."/>
            <person name="Maillard F."/>
            <person name="Murat C."/>
            <person name="Nolan M."/>
            <person name="Ohm R.A."/>
            <person name="Pangilinan J."/>
            <person name="Pereira M.F."/>
            <person name="Perotto S."/>
            <person name="Peter M."/>
            <person name="Pfister S."/>
            <person name="Riley R."/>
            <person name="Sitrit Y."/>
            <person name="Stielow J.B."/>
            <person name="Szollosi G."/>
            <person name="Zifcakova L."/>
            <person name="Stursova M."/>
            <person name="Spatafora J.W."/>
            <person name="Tedersoo L."/>
            <person name="Vaario L.M."/>
            <person name="Yamada A."/>
            <person name="Yan M."/>
            <person name="Wang P."/>
            <person name="Xu J."/>
            <person name="Bruns T."/>
            <person name="Baldrian P."/>
            <person name="Vilgalys R."/>
            <person name="Dunand C."/>
            <person name="Henrissat B."/>
            <person name="Grigoriev I.V."/>
            <person name="Hibbett D."/>
            <person name="Nagy L.G."/>
            <person name="Martin F.M."/>
        </authorList>
    </citation>
    <scope>NUCLEOTIDE SEQUENCE</scope>
    <source>
        <strain evidence="1">P2</strain>
    </source>
</reference>